<accession>A0A8C5S420</accession>
<reference evidence="1" key="1">
    <citation type="submission" date="2025-08" db="UniProtKB">
        <authorList>
            <consortium name="Ensembl"/>
        </authorList>
    </citation>
    <scope>IDENTIFICATION</scope>
</reference>
<evidence type="ECO:0000313" key="1">
    <source>
        <dbReference type="Ensembl" id="ENSLLTP00000011763.1"/>
    </source>
</evidence>
<reference evidence="1" key="2">
    <citation type="submission" date="2025-09" db="UniProtKB">
        <authorList>
            <consortium name="Ensembl"/>
        </authorList>
    </citation>
    <scope>IDENTIFICATION</scope>
</reference>
<organism evidence="1 2">
    <name type="scientific">Laticauda laticaudata</name>
    <name type="common">Blue-ringed sea krait</name>
    <name type="synonym">Blue-lipped sea krait</name>
    <dbReference type="NCBI Taxonomy" id="8630"/>
    <lineage>
        <taxon>Eukaryota</taxon>
        <taxon>Metazoa</taxon>
        <taxon>Chordata</taxon>
        <taxon>Craniata</taxon>
        <taxon>Vertebrata</taxon>
        <taxon>Euteleostomi</taxon>
        <taxon>Lepidosauria</taxon>
        <taxon>Squamata</taxon>
        <taxon>Bifurcata</taxon>
        <taxon>Unidentata</taxon>
        <taxon>Episquamata</taxon>
        <taxon>Toxicofera</taxon>
        <taxon>Serpentes</taxon>
        <taxon>Colubroidea</taxon>
        <taxon>Elapidae</taxon>
        <taxon>Laticaudinae</taxon>
        <taxon>Laticauda</taxon>
    </lineage>
</organism>
<keyword evidence="2" id="KW-1185">Reference proteome</keyword>
<protein>
    <submittedName>
        <fullName evidence="1">Uncharacterized protein</fullName>
    </submittedName>
</protein>
<evidence type="ECO:0000313" key="2">
    <source>
        <dbReference type="Proteomes" id="UP000694406"/>
    </source>
</evidence>
<dbReference type="Ensembl" id="ENSLLTT00000012230.1">
    <property type="protein sequence ID" value="ENSLLTP00000011763.1"/>
    <property type="gene ID" value="ENSLLTG00000009061.1"/>
</dbReference>
<sequence>MSVEILTHPGHGCPKGAFFFRRQLDFLVFFFRRHFTSPPRSFFSSDWMVGKGRIYIPCRQLVVCILPLQCSPPLLPSMTRVFKLGKFKTCGLQLPEFLS</sequence>
<dbReference type="Proteomes" id="UP000694406">
    <property type="component" value="Unplaced"/>
</dbReference>
<dbReference type="AlphaFoldDB" id="A0A8C5S420"/>
<name>A0A8C5S420_LATLA</name>
<proteinExistence type="predicted"/>